<dbReference type="Proteomes" id="UP000324222">
    <property type="component" value="Unassembled WGS sequence"/>
</dbReference>
<reference evidence="1 2" key="1">
    <citation type="submission" date="2019-05" db="EMBL/GenBank/DDBJ databases">
        <title>Another draft genome of Portunus trituberculatus and its Hox gene families provides insights of decapod evolution.</title>
        <authorList>
            <person name="Jeong J.-H."/>
            <person name="Song I."/>
            <person name="Kim S."/>
            <person name="Choi T."/>
            <person name="Kim D."/>
            <person name="Ryu S."/>
            <person name="Kim W."/>
        </authorList>
    </citation>
    <scope>NUCLEOTIDE SEQUENCE [LARGE SCALE GENOMIC DNA]</scope>
    <source>
        <tissue evidence="1">Muscle</tissue>
    </source>
</reference>
<evidence type="ECO:0000313" key="2">
    <source>
        <dbReference type="Proteomes" id="UP000324222"/>
    </source>
</evidence>
<name>A0A5B7IRL8_PORTR</name>
<organism evidence="1 2">
    <name type="scientific">Portunus trituberculatus</name>
    <name type="common">Swimming crab</name>
    <name type="synonym">Neptunus trituberculatus</name>
    <dbReference type="NCBI Taxonomy" id="210409"/>
    <lineage>
        <taxon>Eukaryota</taxon>
        <taxon>Metazoa</taxon>
        <taxon>Ecdysozoa</taxon>
        <taxon>Arthropoda</taxon>
        <taxon>Crustacea</taxon>
        <taxon>Multicrustacea</taxon>
        <taxon>Malacostraca</taxon>
        <taxon>Eumalacostraca</taxon>
        <taxon>Eucarida</taxon>
        <taxon>Decapoda</taxon>
        <taxon>Pleocyemata</taxon>
        <taxon>Brachyura</taxon>
        <taxon>Eubrachyura</taxon>
        <taxon>Portunoidea</taxon>
        <taxon>Portunidae</taxon>
        <taxon>Portuninae</taxon>
        <taxon>Portunus</taxon>
    </lineage>
</organism>
<evidence type="ECO:0000313" key="1">
    <source>
        <dbReference type="EMBL" id="MPC84237.1"/>
    </source>
</evidence>
<proteinExistence type="predicted"/>
<dbReference type="EMBL" id="VSRR010064862">
    <property type="protein sequence ID" value="MPC84237.1"/>
    <property type="molecule type" value="Genomic_DNA"/>
</dbReference>
<accession>A0A5B7IRL8</accession>
<protein>
    <submittedName>
        <fullName evidence="1">Uncharacterized protein</fullName>
    </submittedName>
</protein>
<keyword evidence="2" id="KW-1185">Reference proteome</keyword>
<dbReference type="AlphaFoldDB" id="A0A5B7IRL8"/>
<gene>
    <name evidence="1" type="ORF">E2C01_078966</name>
</gene>
<comment type="caution">
    <text evidence="1">The sequence shown here is derived from an EMBL/GenBank/DDBJ whole genome shotgun (WGS) entry which is preliminary data.</text>
</comment>
<sequence length="125" mass="14343">MAVVERRWILSSVMWRETKPTRFGLGEARRDPGQPLAPNPSCCCCYYHGKHKPFFLFVCARNQCCVTAMCCPLVAMCACSGGLQQEHQRQMENADVYAWKEVDSIQENTRKCSWWDVEGVTDEKT</sequence>